<dbReference type="InterPro" id="IPR036108">
    <property type="entry name" value="4pyrrol_syn_uPrphyn_synt_sf"/>
</dbReference>
<reference evidence="11 12" key="1">
    <citation type="submission" date="2018-07" db="EMBL/GenBank/DDBJ databases">
        <title>Genomic Encyclopedia of Type Strains, Phase IV (KMG-IV): sequencing the most valuable type-strain genomes for metagenomic binning, comparative biology and taxonomic classification.</title>
        <authorList>
            <person name="Goeker M."/>
        </authorList>
    </citation>
    <scope>NUCLEOTIDE SEQUENCE [LARGE SCALE GENOMIC DNA]</scope>
    <source>
        <strain evidence="11 12">DSM 27696</strain>
    </source>
</reference>
<dbReference type="UniPathway" id="UPA00251">
    <property type="reaction ID" value="UER00320"/>
</dbReference>
<dbReference type="Proteomes" id="UP000252585">
    <property type="component" value="Unassembled WGS sequence"/>
</dbReference>
<comment type="caution">
    <text evidence="11">The sequence shown here is derived from an EMBL/GenBank/DDBJ whole genome shotgun (WGS) entry which is preliminary data.</text>
</comment>
<dbReference type="OrthoDB" id="9815856at2"/>
<dbReference type="RefSeq" id="WP_114353348.1">
    <property type="nucleotide sequence ID" value="NZ_QPJJ01000009.1"/>
</dbReference>
<comment type="function">
    <text evidence="6 9">Catalyzes cyclization of the linear tetrapyrrole, hydroxymethylbilane, to the macrocyclic uroporphyrinogen III.</text>
</comment>
<dbReference type="CDD" id="cd06578">
    <property type="entry name" value="HemD"/>
    <property type="match status" value="1"/>
</dbReference>
<evidence type="ECO:0000313" key="11">
    <source>
        <dbReference type="EMBL" id="RCW66377.1"/>
    </source>
</evidence>
<accession>A0A368XIS8</accession>
<evidence type="ECO:0000256" key="6">
    <source>
        <dbReference type="ARBA" id="ARBA00037589"/>
    </source>
</evidence>
<dbReference type="AlphaFoldDB" id="A0A368XIS8"/>
<organism evidence="11 12">
    <name type="scientific">Saliterribacillus persicus</name>
    <dbReference type="NCBI Taxonomy" id="930114"/>
    <lineage>
        <taxon>Bacteria</taxon>
        <taxon>Bacillati</taxon>
        <taxon>Bacillota</taxon>
        <taxon>Bacilli</taxon>
        <taxon>Bacillales</taxon>
        <taxon>Bacillaceae</taxon>
        <taxon>Saliterribacillus</taxon>
    </lineage>
</organism>
<dbReference type="Pfam" id="PF02602">
    <property type="entry name" value="HEM4"/>
    <property type="match status" value="1"/>
</dbReference>
<evidence type="ECO:0000256" key="4">
    <source>
        <dbReference type="ARBA" id="ARBA00023239"/>
    </source>
</evidence>
<comment type="pathway">
    <text evidence="1 9">Porphyrin-containing compound metabolism; protoporphyrin-IX biosynthesis; coproporphyrinogen-III from 5-aminolevulinate: step 3/4.</text>
</comment>
<gene>
    <name evidence="11" type="ORF">DFR57_10996</name>
</gene>
<evidence type="ECO:0000256" key="3">
    <source>
        <dbReference type="ARBA" id="ARBA00013109"/>
    </source>
</evidence>
<evidence type="ECO:0000256" key="1">
    <source>
        <dbReference type="ARBA" id="ARBA00004772"/>
    </source>
</evidence>
<proteinExistence type="inferred from homology"/>
<comment type="similarity">
    <text evidence="2 9">Belongs to the uroporphyrinogen-III synthase family.</text>
</comment>
<dbReference type="GO" id="GO:0006782">
    <property type="term" value="P:protoporphyrinogen IX biosynthetic process"/>
    <property type="evidence" value="ECO:0007669"/>
    <property type="project" value="UniProtKB-UniRule"/>
</dbReference>
<dbReference type="GO" id="GO:0006780">
    <property type="term" value="P:uroporphyrinogen III biosynthetic process"/>
    <property type="evidence" value="ECO:0007669"/>
    <property type="project" value="UniProtKB-UniRule"/>
</dbReference>
<keyword evidence="4 9" id="KW-0456">Lyase</keyword>
<evidence type="ECO:0000313" key="12">
    <source>
        <dbReference type="Proteomes" id="UP000252585"/>
    </source>
</evidence>
<dbReference type="InterPro" id="IPR003754">
    <property type="entry name" value="4pyrrol_synth_uPrphyn_synth"/>
</dbReference>
<dbReference type="Gene3D" id="3.40.50.10090">
    <property type="match status" value="2"/>
</dbReference>
<comment type="catalytic activity">
    <reaction evidence="8 9">
        <text>hydroxymethylbilane = uroporphyrinogen III + H2O</text>
        <dbReference type="Rhea" id="RHEA:18965"/>
        <dbReference type="ChEBI" id="CHEBI:15377"/>
        <dbReference type="ChEBI" id="CHEBI:57308"/>
        <dbReference type="ChEBI" id="CHEBI:57845"/>
        <dbReference type="EC" id="4.2.1.75"/>
    </reaction>
</comment>
<evidence type="ECO:0000256" key="8">
    <source>
        <dbReference type="ARBA" id="ARBA00048617"/>
    </source>
</evidence>
<sequence length="266" mass="30107">MNRVTLQGKKILVTRQTRQAQSVIQKLQQSGAEVYHAPLIKFKKVYTAEQRGKIENLVKNYDWLFFTSENGVRFFMDAFKEFGPAISTIKNLNIAAVGKKTTKALHSFGLTVNFQPTTFNGQSFVEEFIENYGTNSKVAILCGKKSRKEIPYLLTEASIIFDKIVLYDTITNKEIKSYLNTKVPLLKLDAAMFTSPSTVEAFTQLLDESTCKRLKQILWCVAIGTTTADVLEELGFKNISFPDEFTTEAMIELMDKNFCRNGAETN</sequence>
<evidence type="ECO:0000259" key="10">
    <source>
        <dbReference type="Pfam" id="PF02602"/>
    </source>
</evidence>
<evidence type="ECO:0000256" key="5">
    <source>
        <dbReference type="ARBA" id="ARBA00023244"/>
    </source>
</evidence>
<dbReference type="GO" id="GO:0004852">
    <property type="term" value="F:uroporphyrinogen-III synthase activity"/>
    <property type="evidence" value="ECO:0007669"/>
    <property type="project" value="UniProtKB-UniRule"/>
</dbReference>
<dbReference type="InterPro" id="IPR039793">
    <property type="entry name" value="UROS/Hem4"/>
</dbReference>
<keyword evidence="5 9" id="KW-0627">Porphyrin biosynthesis</keyword>
<keyword evidence="12" id="KW-1185">Reference proteome</keyword>
<dbReference type="EMBL" id="QPJJ01000009">
    <property type="protein sequence ID" value="RCW66377.1"/>
    <property type="molecule type" value="Genomic_DNA"/>
</dbReference>
<dbReference type="SUPFAM" id="SSF69618">
    <property type="entry name" value="HemD-like"/>
    <property type="match status" value="1"/>
</dbReference>
<dbReference type="PANTHER" id="PTHR38042:SF1">
    <property type="entry name" value="UROPORPHYRINOGEN-III SYNTHASE, CHLOROPLASTIC"/>
    <property type="match status" value="1"/>
</dbReference>
<name>A0A368XIS8_9BACI</name>
<dbReference type="EC" id="4.2.1.75" evidence="3 9"/>
<evidence type="ECO:0000256" key="9">
    <source>
        <dbReference type="RuleBase" id="RU366031"/>
    </source>
</evidence>
<protein>
    <recommendedName>
        <fullName evidence="7 9">Uroporphyrinogen-III synthase</fullName>
        <ecNumber evidence="3 9">4.2.1.75</ecNumber>
    </recommendedName>
</protein>
<evidence type="ECO:0000256" key="7">
    <source>
        <dbReference type="ARBA" id="ARBA00040167"/>
    </source>
</evidence>
<feature type="domain" description="Tetrapyrrole biosynthesis uroporphyrinogen III synthase" evidence="10">
    <location>
        <begin position="24"/>
        <end position="252"/>
    </location>
</feature>
<evidence type="ECO:0000256" key="2">
    <source>
        <dbReference type="ARBA" id="ARBA00008133"/>
    </source>
</evidence>
<dbReference type="PANTHER" id="PTHR38042">
    <property type="entry name" value="UROPORPHYRINOGEN-III SYNTHASE, CHLOROPLASTIC"/>
    <property type="match status" value="1"/>
</dbReference>